<evidence type="ECO:0000313" key="2">
    <source>
        <dbReference type="Proteomes" id="UP000606172"/>
    </source>
</evidence>
<organism evidence="1 2">
    <name type="scientific">Sinosporangium siamense</name>
    <dbReference type="NCBI Taxonomy" id="1367973"/>
    <lineage>
        <taxon>Bacteria</taxon>
        <taxon>Bacillati</taxon>
        <taxon>Actinomycetota</taxon>
        <taxon>Actinomycetes</taxon>
        <taxon>Streptosporangiales</taxon>
        <taxon>Streptosporangiaceae</taxon>
        <taxon>Sinosporangium</taxon>
    </lineage>
</organism>
<name>A0A919RGZ4_9ACTN</name>
<protein>
    <submittedName>
        <fullName evidence="1">Uncharacterized protein</fullName>
    </submittedName>
</protein>
<reference evidence="1" key="1">
    <citation type="submission" date="2021-01" db="EMBL/GenBank/DDBJ databases">
        <title>Whole genome shotgun sequence of Sinosporangium siamense NBRC 109515.</title>
        <authorList>
            <person name="Komaki H."/>
            <person name="Tamura T."/>
        </authorList>
    </citation>
    <scope>NUCLEOTIDE SEQUENCE</scope>
    <source>
        <strain evidence="1">NBRC 109515</strain>
    </source>
</reference>
<dbReference type="Proteomes" id="UP000606172">
    <property type="component" value="Unassembled WGS sequence"/>
</dbReference>
<sequence>MDLVGDLRHWLTHSQAFRADASRDLCLPVLPAGHTGPSLAASGAGWHTCPDRVHTHTLARSITSDVPLRL</sequence>
<evidence type="ECO:0000313" key="1">
    <source>
        <dbReference type="EMBL" id="GII91659.1"/>
    </source>
</evidence>
<keyword evidence="2" id="KW-1185">Reference proteome</keyword>
<proteinExistence type="predicted"/>
<gene>
    <name evidence="1" type="ORF">Ssi02_18900</name>
</gene>
<dbReference type="EMBL" id="BOOW01000010">
    <property type="protein sequence ID" value="GII91659.1"/>
    <property type="molecule type" value="Genomic_DNA"/>
</dbReference>
<accession>A0A919RGZ4</accession>
<comment type="caution">
    <text evidence="1">The sequence shown here is derived from an EMBL/GenBank/DDBJ whole genome shotgun (WGS) entry which is preliminary data.</text>
</comment>
<dbReference type="AlphaFoldDB" id="A0A919RGZ4"/>